<accession>A0ABR6EYU4</accession>
<dbReference type="InterPro" id="IPR051606">
    <property type="entry name" value="Polyketide_Oxido-like"/>
</dbReference>
<dbReference type="PANTHER" id="PTHR43355">
    <property type="entry name" value="FLAVIN REDUCTASE (NADPH)"/>
    <property type="match status" value="1"/>
</dbReference>
<dbReference type="RefSeq" id="WP_182959409.1">
    <property type="nucleotide sequence ID" value="NZ_WNXC01000006.1"/>
</dbReference>
<reference evidence="2 3" key="1">
    <citation type="submission" date="2019-11" db="EMBL/GenBank/DDBJ databases">
        <title>Description of Pedobacter sp. LMG 31462T.</title>
        <authorList>
            <person name="Carlier A."/>
            <person name="Qi S."/>
            <person name="Vandamme P."/>
        </authorList>
    </citation>
    <scope>NUCLEOTIDE SEQUENCE [LARGE SCALE GENOMIC DNA]</scope>
    <source>
        <strain evidence="2 3">LMG 31462</strain>
    </source>
</reference>
<feature type="domain" description="NAD(P)-binding" evidence="1">
    <location>
        <begin position="11"/>
        <end position="200"/>
    </location>
</feature>
<keyword evidence="3" id="KW-1185">Reference proteome</keyword>
<dbReference type="EMBL" id="WNXC01000006">
    <property type="protein sequence ID" value="MBB2150435.1"/>
    <property type="molecule type" value="Genomic_DNA"/>
</dbReference>
<sequence length="211" mass="23429">MNIAIKVALIGATGKAGKYLLKELLNQGYQVKALLRKPESFTISHPNLEIVSGDIKDLDTTDHLLDSCHTVISAIGQPKDEPLVSSLAAANLIQVMHQKRISRYVFLAGLSIDMPGDQKSEANLQGSKWMKETFPVVTSDKEKAVQYLLESDIEWTMVRLPWIEERDETCDLKVSLRDCLGGKIGTTDLANFVIQQLTDPTYIRKGPFIAS</sequence>
<dbReference type="SUPFAM" id="SSF51735">
    <property type="entry name" value="NAD(P)-binding Rossmann-fold domains"/>
    <property type="match status" value="1"/>
</dbReference>
<dbReference type="PANTHER" id="PTHR43355:SF2">
    <property type="entry name" value="FLAVIN REDUCTASE (NADPH)"/>
    <property type="match status" value="1"/>
</dbReference>
<dbReference type="InterPro" id="IPR036291">
    <property type="entry name" value="NAD(P)-bd_dom_sf"/>
</dbReference>
<evidence type="ECO:0000259" key="1">
    <source>
        <dbReference type="Pfam" id="PF13460"/>
    </source>
</evidence>
<dbReference type="Gene3D" id="3.40.50.720">
    <property type="entry name" value="NAD(P)-binding Rossmann-like Domain"/>
    <property type="match status" value="1"/>
</dbReference>
<dbReference type="InterPro" id="IPR016040">
    <property type="entry name" value="NAD(P)-bd_dom"/>
</dbReference>
<evidence type="ECO:0000313" key="3">
    <source>
        <dbReference type="Proteomes" id="UP000636110"/>
    </source>
</evidence>
<comment type="caution">
    <text evidence="2">The sequence shown here is derived from an EMBL/GenBank/DDBJ whole genome shotgun (WGS) entry which is preliminary data.</text>
</comment>
<dbReference type="Proteomes" id="UP000636110">
    <property type="component" value="Unassembled WGS sequence"/>
</dbReference>
<name>A0ABR6EYU4_9SPHI</name>
<proteinExistence type="predicted"/>
<dbReference type="Pfam" id="PF13460">
    <property type="entry name" value="NAD_binding_10"/>
    <property type="match status" value="1"/>
</dbReference>
<evidence type="ECO:0000313" key="2">
    <source>
        <dbReference type="EMBL" id="MBB2150435.1"/>
    </source>
</evidence>
<organism evidence="2 3">
    <name type="scientific">Pedobacter gandavensis</name>
    <dbReference type="NCBI Taxonomy" id="2679963"/>
    <lineage>
        <taxon>Bacteria</taxon>
        <taxon>Pseudomonadati</taxon>
        <taxon>Bacteroidota</taxon>
        <taxon>Sphingobacteriia</taxon>
        <taxon>Sphingobacteriales</taxon>
        <taxon>Sphingobacteriaceae</taxon>
        <taxon>Pedobacter</taxon>
    </lineage>
</organism>
<protein>
    <submittedName>
        <fullName evidence="2">NAD(P)H-binding protein</fullName>
    </submittedName>
</protein>
<gene>
    <name evidence="2" type="ORF">GM920_16175</name>
</gene>